<accession>A0A9P1DI63</accession>
<comment type="caution">
    <text evidence="4">The sequence shown here is derived from an EMBL/GenBank/DDBJ whole genome shotgun (WGS) entry which is preliminary data.</text>
</comment>
<dbReference type="CDD" id="cd17039">
    <property type="entry name" value="Ubl_ubiquitin_like"/>
    <property type="match status" value="1"/>
</dbReference>
<feature type="compositionally biased region" description="Basic and acidic residues" evidence="1">
    <location>
        <begin position="1"/>
        <end position="12"/>
    </location>
</feature>
<keyword evidence="7" id="KW-1185">Reference proteome</keyword>
<dbReference type="Proteomes" id="UP001152797">
    <property type="component" value="Unassembled WGS sequence"/>
</dbReference>
<evidence type="ECO:0000313" key="5">
    <source>
        <dbReference type="EMBL" id="CAL1163792.1"/>
    </source>
</evidence>
<proteinExistence type="predicted"/>
<dbReference type="EMBL" id="CAMXCT010004802">
    <property type="protein sequence ID" value="CAI4010417.1"/>
    <property type="molecule type" value="Genomic_DNA"/>
</dbReference>
<reference evidence="5" key="2">
    <citation type="submission" date="2024-04" db="EMBL/GenBank/DDBJ databases">
        <authorList>
            <person name="Chen Y."/>
            <person name="Shah S."/>
            <person name="Dougan E. K."/>
            <person name="Thang M."/>
            <person name="Chan C."/>
        </authorList>
    </citation>
    <scope>NUCLEOTIDE SEQUENCE [LARGE SCALE GENOMIC DNA]</scope>
</reference>
<dbReference type="InterPro" id="IPR000626">
    <property type="entry name" value="Ubiquitin-like_dom"/>
</dbReference>
<dbReference type="EMBL" id="CAMXCT020004802">
    <property type="protein sequence ID" value="CAL1163792.1"/>
    <property type="molecule type" value="Genomic_DNA"/>
</dbReference>
<dbReference type="Pfam" id="PF13475">
    <property type="entry name" value="DUF4116"/>
    <property type="match status" value="3"/>
</dbReference>
<evidence type="ECO:0000313" key="4">
    <source>
        <dbReference type="EMBL" id="CAI4010417.1"/>
    </source>
</evidence>
<organism evidence="4">
    <name type="scientific">Cladocopium goreaui</name>
    <dbReference type="NCBI Taxonomy" id="2562237"/>
    <lineage>
        <taxon>Eukaryota</taxon>
        <taxon>Sar</taxon>
        <taxon>Alveolata</taxon>
        <taxon>Dinophyceae</taxon>
        <taxon>Suessiales</taxon>
        <taxon>Symbiodiniaceae</taxon>
        <taxon>Cladocopium</taxon>
    </lineage>
</organism>
<dbReference type="Pfam" id="PF00240">
    <property type="entry name" value="ubiquitin"/>
    <property type="match status" value="1"/>
</dbReference>
<evidence type="ECO:0000259" key="2">
    <source>
        <dbReference type="Pfam" id="PF00240"/>
    </source>
</evidence>
<feature type="compositionally biased region" description="Basic residues" evidence="1">
    <location>
        <begin position="44"/>
        <end position="53"/>
    </location>
</feature>
<sequence length="807" mass="90512">MVQQRESKEHSQADQAGEVPAKTDHQRESKEHSQADQAGESRPKRTTRGRARSTAKQTKLARSVLEDLGCWAGKTDHQRESKEHSQADQAGEVRFGGFGLLSGQNGPPEGEQGPFWRIWAAERPKRTTRERKGQRPTASSRVMRYSARPMVAPRSGSSADEGHGHPRATRRYAAMDTRGVLEGLPVRPRFYKQIPPEAKVRKALRFMESLRRSILLNVMRCLSAHCQSLGEATSQTESAAECAIVSEKERQGRPGPWESVGTWGPKTVKSASKRVTQLPRLVPSEHVVPPPAQPAPVRRGKVPAYIKRRQELRISNLAGVELCALSVASDWQGRQLKEAIAGKTQIPLSKQKLMYGTTLIRNTDVLSQILGGGDAEKELLLIRQTVDFDFWLDEISRDYRRLRKAPEELRGDPQVVMEAITQNPQAIKFAADSVKADRDCALKALQADWTLYTSIALELWDDREIALLFVPKCPRLFSKLSPQLKQDGELVKEVLSKNNGWTICEMGPEMLADRELVLMAARNAGEPSYNRLGRSWLSYINRQLLTDKEVVVAGAKVGYCTIAELPEVFKEDKEVLRAVLEGNPSEIVNATLELPRDWALAMLRKDGMALKLLPQFCNDRECVEAAVRQTCFAISFASIELRADKELARSAIQDFVDNFSRHSLRPEMLSSTDTLPFLSTLSKEIRSDKELMLKVVQRDGRQLCVVEPALLKDPEVVYAAVSRHPMALRYVAERESEDHGYAKSKSSGKARNSKGDSSSSSKASLLEDVQLLFNAISRDRNAWVFCPKHLREKVKDMLLEKEKKAKK</sequence>
<name>A0A9P1DI63_9DINO</name>
<feature type="domain" description="Ubiquitin-like" evidence="2">
    <location>
        <begin position="321"/>
        <end position="367"/>
    </location>
</feature>
<protein>
    <submittedName>
        <fullName evidence="6">Enkurin domain-containing protein</fullName>
    </submittedName>
</protein>
<dbReference type="AlphaFoldDB" id="A0A9P1DI63"/>
<evidence type="ECO:0000313" key="6">
    <source>
        <dbReference type="EMBL" id="CAL4797729.1"/>
    </source>
</evidence>
<feature type="domain" description="DUF4116" evidence="3">
    <location>
        <begin position="600"/>
        <end position="642"/>
    </location>
</feature>
<feature type="domain" description="DUF4116" evidence="3">
    <location>
        <begin position="395"/>
        <end position="433"/>
    </location>
</feature>
<gene>
    <name evidence="4" type="ORF">C1SCF055_LOCUS35687</name>
</gene>
<dbReference type="EMBL" id="CAMXCT030004802">
    <property type="protein sequence ID" value="CAL4797729.1"/>
    <property type="molecule type" value="Genomic_DNA"/>
</dbReference>
<dbReference type="SUPFAM" id="SSF54236">
    <property type="entry name" value="Ubiquitin-like"/>
    <property type="match status" value="1"/>
</dbReference>
<feature type="region of interest" description="Disordered" evidence="1">
    <location>
        <begin position="1"/>
        <end position="65"/>
    </location>
</feature>
<dbReference type="InterPro" id="IPR029071">
    <property type="entry name" value="Ubiquitin-like_domsf"/>
</dbReference>
<reference evidence="4" key="1">
    <citation type="submission" date="2022-10" db="EMBL/GenBank/DDBJ databases">
        <authorList>
            <person name="Chen Y."/>
            <person name="Dougan E. K."/>
            <person name="Chan C."/>
            <person name="Rhodes N."/>
            <person name="Thang M."/>
        </authorList>
    </citation>
    <scope>NUCLEOTIDE SEQUENCE</scope>
</reference>
<feature type="domain" description="DUF4116" evidence="3">
    <location>
        <begin position="688"/>
        <end position="732"/>
    </location>
</feature>
<dbReference type="InterPro" id="IPR025197">
    <property type="entry name" value="DUF4116"/>
</dbReference>
<feature type="region of interest" description="Disordered" evidence="1">
    <location>
        <begin position="739"/>
        <end position="761"/>
    </location>
</feature>
<evidence type="ECO:0000259" key="3">
    <source>
        <dbReference type="Pfam" id="PF13475"/>
    </source>
</evidence>
<evidence type="ECO:0000256" key="1">
    <source>
        <dbReference type="SAM" id="MobiDB-lite"/>
    </source>
</evidence>
<feature type="compositionally biased region" description="Basic and acidic residues" evidence="1">
    <location>
        <begin position="21"/>
        <end position="43"/>
    </location>
</feature>
<evidence type="ECO:0000313" key="7">
    <source>
        <dbReference type="Proteomes" id="UP001152797"/>
    </source>
</evidence>
<dbReference type="OrthoDB" id="429013at2759"/>